<feature type="region of interest" description="Disordered" evidence="7">
    <location>
        <begin position="120"/>
        <end position="151"/>
    </location>
</feature>
<feature type="chain" id="PRO_5032909502" evidence="8">
    <location>
        <begin position="25"/>
        <end position="330"/>
    </location>
</feature>
<feature type="signal peptide" evidence="8">
    <location>
        <begin position="1"/>
        <end position="24"/>
    </location>
</feature>
<dbReference type="SUPFAM" id="SSF53807">
    <property type="entry name" value="Helical backbone' metal receptor"/>
    <property type="match status" value="1"/>
</dbReference>
<keyword evidence="4" id="KW-0479">Metal-binding</keyword>
<protein>
    <submittedName>
        <fullName evidence="9">ABC-type Zn uptake system ZnuABC Zn-binding protein ZnuA</fullName>
    </submittedName>
</protein>
<evidence type="ECO:0000256" key="5">
    <source>
        <dbReference type="ARBA" id="ARBA00022729"/>
    </source>
</evidence>
<comment type="subcellular location">
    <subcellularLocation>
        <location evidence="1">Cell envelope</location>
    </subcellularLocation>
</comment>
<proteinExistence type="inferred from homology"/>
<evidence type="ECO:0000256" key="2">
    <source>
        <dbReference type="ARBA" id="ARBA00011028"/>
    </source>
</evidence>
<evidence type="ECO:0000313" key="9">
    <source>
        <dbReference type="EMBL" id="MBB6480035.1"/>
    </source>
</evidence>
<dbReference type="RefSeq" id="WP_184745806.1">
    <property type="nucleotide sequence ID" value="NZ_JACHGJ010000002.1"/>
</dbReference>
<evidence type="ECO:0000256" key="7">
    <source>
        <dbReference type="SAM" id="MobiDB-lite"/>
    </source>
</evidence>
<dbReference type="PRINTS" id="PR00690">
    <property type="entry name" value="ADHESNFAMILY"/>
</dbReference>
<keyword evidence="3 6" id="KW-0813">Transport</keyword>
<dbReference type="EMBL" id="JACHGJ010000002">
    <property type="protein sequence ID" value="MBB6480035.1"/>
    <property type="molecule type" value="Genomic_DNA"/>
</dbReference>
<dbReference type="InterPro" id="IPR006129">
    <property type="entry name" value="AdhesinB"/>
</dbReference>
<dbReference type="Gene3D" id="3.40.50.1980">
    <property type="entry name" value="Nitrogenase molybdenum iron protein domain"/>
    <property type="match status" value="2"/>
</dbReference>
<dbReference type="Pfam" id="PF01297">
    <property type="entry name" value="ZnuA"/>
    <property type="match status" value="1"/>
</dbReference>
<feature type="compositionally biased region" description="Acidic residues" evidence="7">
    <location>
        <begin position="132"/>
        <end position="141"/>
    </location>
</feature>
<gene>
    <name evidence="9" type="ORF">HNR50_001693</name>
</gene>
<dbReference type="InterPro" id="IPR006128">
    <property type="entry name" value="Lipoprotein_PsaA-like"/>
</dbReference>
<evidence type="ECO:0000256" key="4">
    <source>
        <dbReference type="ARBA" id="ARBA00022723"/>
    </source>
</evidence>
<keyword evidence="5 8" id="KW-0732">Signal</keyword>
<evidence type="ECO:0000256" key="3">
    <source>
        <dbReference type="ARBA" id="ARBA00022448"/>
    </source>
</evidence>
<feature type="compositionally biased region" description="Basic and acidic residues" evidence="7">
    <location>
        <begin position="142"/>
        <end position="151"/>
    </location>
</feature>
<dbReference type="GO" id="GO:0030313">
    <property type="term" value="C:cell envelope"/>
    <property type="evidence" value="ECO:0007669"/>
    <property type="project" value="UniProtKB-SubCell"/>
</dbReference>
<dbReference type="Proteomes" id="UP000587760">
    <property type="component" value="Unassembled WGS sequence"/>
</dbReference>
<dbReference type="PANTHER" id="PTHR42953:SF1">
    <property type="entry name" value="METAL-BINDING PROTEIN HI_0362-RELATED"/>
    <property type="match status" value="1"/>
</dbReference>
<accession>A0A841R835</accession>
<dbReference type="GO" id="GO:0007155">
    <property type="term" value="P:cell adhesion"/>
    <property type="evidence" value="ECO:0007669"/>
    <property type="project" value="InterPro"/>
</dbReference>
<dbReference type="AlphaFoldDB" id="A0A841R835"/>
<evidence type="ECO:0000256" key="1">
    <source>
        <dbReference type="ARBA" id="ARBA00004196"/>
    </source>
</evidence>
<name>A0A841R835_9SPIO</name>
<dbReference type="PANTHER" id="PTHR42953">
    <property type="entry name" value="HIGH-AFFINITY ZINC UPTAKE SYSTEM PROTEIN ZNUA-RELATED"/>
    <property type="match status" value="1"/>
</dbReference>
<dbReference type="GO" id="GO:0046872">
    <property type="term" value="F:metal ion binding"/>
    <property type="evidence" value="ECO:0007669"/>
    <property type="project" value="UniProtKB-KW"/>
</dbReference>
<comment type="similarity">
    <text evidence="2 6">Belongs to the bacterial solute-binding protein 9 family.</text>
</comment>
<dbReference type="InterPro" id="IPR050492">
    <property type="entry name" value="Bact_metal-bind_prot9"/>
</dbReference>
<sequence length="330" mass="36146">MSRIKKSATTALFLLAFISAGLTASGASENNDGLTVITTTSIITDVVKNIAGDHITVKGLIPQGGNPHNYQPTPREMAMVEKADLLLVSGLGLEEALLDSLKNVSKGKVVEVSSRIEPLAFEEEGEHHDLEDHDDEADHDEGDDHHHDQDPHTWTSLLNVLTWTEVISDALSELDPANRTAYQANAENYRKKLLDLDSRAREILSAIDEKDRKLVSDHSLFGYFARDYGFEDFGALVPSFSTNGEVSAKDFSRLIEEVNEYQIKAVFIGNTAGDSIKKLGAVLVEESDHPVELLTIMTGSLAAPGETGDTYLGYFEYNVNQIAKGLRSEN</sequence>
<evidence type="ECO:0000313" key="10">
    <source>
        <dbReference type="Proteomes" id="UP000587760"/>
    </source>
</evidence>
<evidence type="ECO:0000256" key="8">
    <source>
        <dbReference type="SAM" id="SignalP"/>
    </source>
</evidence>
<reference evidence="9 10" key="1">
    <citation type="submission" date="2020-08" db="EMBL/GenBank/DDBJ databases">
        <title>Genomic Encyclopedia of Type Strains, Phase IV (KMG-IV): sequencing the most valuable type-strain genomes for metagenomic binning, comparative biology and taxonomic classification.</title>
        <authorList>
            <person name="Goeker M."/>
        </authorList>
    </citation>
    <scope>NUCLEOTIDE SEQUENCE [LARGE SCALE GENOMIC DNA]</scope>
    <source>
        <strain evidence="9 10">DSM 2461</strain>
    </source>
</reference>
<dbReference type="GO" id="GO:0030001">
    <property type="term" value="P:metal ion transport"/>
    <property type="evidence" value="ECO:0007669"/>
    <property type="project" value="InterPro"/>
</dbReference>
<evidence type="ECO:0000256" key="6">
    <source>
        <dbReference type="RuleBase" id="RU003512"/>
    </source>
</evidence>
<keyword evidence="10" id="KW-1185">Reference proteome</keyword>
<organism evidence="9 10">
    <name type="scientific">Spirochaeta isovalerica</name>
    <dbReference type="NCBI Taxonomy" id="150"/>
    <lineage>
        <taxon>Bacteria</taxon>
        <taxon>Pseudomonadati</taxon>
        <taxon>Spirochaetota</taxon>
        <taxon>Spirochaetia</taxon>
        <taxon>Spirochaetales</taxon>
        <taxon>Spirochaetaceae</taxon>
        <taxon>Spirochaeta</taxon>
    </lineage>
</organism>
<dbReference type="InterPro" id="IPR006127">
    <property type="entry name" value="ZnuA-like"/>
</dbReference>
<dbReference type="PRINTS" id="PR00691">
    <property type="entry name" value="ADHESINB"/>
</dbReference>
<comment type="caution">
    <text evidence="9">The sequence shown here is derived from an EMBL/GenBank/DDBJ whole genome shotgun (WGS) entry which is preliminary data.</text>
</comment>